<dbReference type="InterPro" id="IPR001451">
    <property type="entry name" value="Hexapep"/>
</dbReference>
<evidence type="ECO:0000313" key="6">
    <source>
        <dbReference type="Proteomes" id="UP001177872"/>
    </source>
</evidence>
<evidence type="ECO:0000256" key="2">
    <source>
        <dbReference type="ARBA" id="ARBA00022679"/>
    </source>
</evidence>
<sequence length="175" mass="19576">MNDFAQPKIGDNVTLNRTRLGQYVHLADDAILEEVEMGDYSYTAGHNQIFYATIGKFVSIASYARINPGNHPTYQRIAQHHVTVGHDVWIGHNAILMPGVSVGNGAVIGSAAVVTKDVEPYSIVAGVAAKKIGMRFDDALIERIERSQWWHWDHATLQARLADFRDINRFAQKYL</sequence>
<comment type="similarity">
    <text evidence="1">Belongs to the transferase hexapeptide repeat family.</text>
</comment>
<comment type="caution">
    <text evidence="5">The sequence shown here is derived from an EMBL/GenBank/DDBJ whole genome shotgun (WGS) entry which is preliminary data.</text>
</comment>
<dbReference type="EMBL" id="JAVCZN010000011">
    <property type="protein sequence ID" value="MDQ1863562.1"/>
    <property type="molecule type" value="Genomic_DNA"/>
</dbReference>
<dbReference type="Gene3D" id="2.160.10.10">
    <property type="entry name" value="Hexapeptide repeat proteins"/>
    <property type="match status" value="1"/>
</dbReference>
<accession>A0ABU0VQ69</accession>
<dbReference type="PROSITE" id="PS00101">
    <property type="entry name" value="HEXAPEP_TRANSFERASES"/>
    <property type="match status" value="1"/>
</dbReference>
<keyword evidence="2" id="KW-0808">Transferase</keyword>
<keyword evidence="3" id="KW-0677">Repeat</keyword>
<dbReference type="Pfam" id="PF00132">
    <property type="entry name" value="Hexapep"/>
    <property type="match status" value="1"/>
</dbReference>
<organism evidence="5 6">
    <name type="scientific">Serratia ureilytica</name>
    <dbReference type="NCBI Taxonomy" id="300181"/>
    <lineage>
        <taxon>Bacteria</taxon>
        <taxon>Pseudomonadati</taxon>
        <taxon>Pseudomonadota</taxon>
        <taxon>Gammaproteobacteria</taxon>
        <taxon>Enterobacterales</taxon>
        <taxon>Yersiniaceae</taxon>
        <taxon>Serratia</taxon>
    </lineage>
</organism>
<proteinExistence type="inferred from homology"/>
<evidence type="ECO:0000256" key="4">
    <source>
        <dbReference type="ARBA" id="ARBA00023315"/>
    </source>
</evidence>
<dbReference type="RefSeq" id="WP_262942676.1">
    <property type="nucleotide sequence ID" value="NZ_JAIQCT010000010.1"/>
</dbReference>
<dbReference type="SUPFAM" id="SSF51161">
    <property type="entry name" value="Trimeric LpxA-like enzymes"/>
    <property type="match status" value="1"/>
</dbReference>
<dbReference type="PANTHER" id="PTHR43300:SF11">
    <property type="entry name" value="ACETYLTRANSFERASE RV3034C-RELATED"/>
    <property type="match status" value="1"/>
</dbReference>
<evidence type="ECO:0000256" key="3">
    <source>
        <dbReference type="ARBA" id="ARBA00022737"/>
    </source>
</evidence>
<gene>
    <name evidence="5" type="ORF">Q6237_21515</name>
</gene>
<keyword evidence="6" id="KW-1185">Reference proteome</keyword>
<dbReference type="CDD" id="cd03349">
    <property type="entry name" value="LbH_XAT"/>
    <property type="match status" value="1"/>
</dbReference>
<dbReference type="InterPro" id="IPR011004">
    <property type="entry name" value="Trimer_LpxA-like_sf"/>
</dbReference>
<dbReference type="InterPro" id="IPR050179">
    <property type="entry name" value="Trans_hexapeptide_repeat"/>
</dbReference>
<dbReference type="Proteomes" id="UP001177872">
    <property type="component" value="Unassembled WGS sequence"/>
</dbReference>
<protein>
    <submittedName>
        <fullName evidence="5">DapH/DapD/GlmU-related protein</fullName>
    </submittedName>
</protein>
<dbReference type="PANTHER" id="PTHR43300">
    <property type="entry name" value="ACETYLTRANSFERASE"/>
    <property type="match status" value="1"/>
</dbReference>
<evidence type="ECO:0000256" key="1">
    <source>
        <dbReference type="ARBA" id="ARBA00007274"/>
    </source>
</evidence>
<reference evidence="5" key="1">
    <citation type="submission" date="2023-07" db="EMBL/GenBank/DDBJ databases">
        <title>In vitro acaricidal activity of Serratia ureilytica strains isolated from Mimosa pudica nodules againts the dust mite Tyrophagus putrescentiae.</title>
        <authorList>
            <person name="Wong-Villareal A."/>
            <person name="Cerqueda-Garcia D."/>
        </authorList>
    </citation>
    <scope>NUCLEOTIDE SEQUENCE</scope>
    <source>
        <strain evidence="5">UTS2</strain>
    </source>
</reference>
<keyword evidence="4" id="KW-0012">Acyltransferase</keyword>
<name>A0ABU0VQ69_9GAMM</name>
<dbReference type="InterPro" id="IPR018357">
    <property type="entry name" value="Hexapep_transf_CS"/>
</dbReference>
<evidence type="ECO:0000313" key="5">
    <source>
        <dbReference type="EMBL" id="MDQ1863562.1"/>
    </source>
</evidence>